<reference evidence="2" key="1">
    <citation type="journal article" date="2002" name="Eukaryot. Cell">
        <title>Mating-type locus of Cryptococcus neoformans: a step in the evolution of sex chromosomes.</title>
        <authorList>
            <person name="Lengeler K.B."/>
            <person name="Fox D.S."/>
            <person name="Fraser J.A."/>
            <person name="Allen A."/>
            <person name="Forrester K."/>
            <person name="Dietrich F.S."/>
            <person name="Heitman J."/>
        </authorList>
    </citation>
    <scope>NUCLEOTIDE SEQUENCE</scope>
    <source>
        <strain evidence="2">125.91</strain>
    </source>
</reference>
<keyword evidence="1" id="KW-1133">Transmembrane helix</keyword>
<dbReference type="AlphaFoldDB" id="Q5NKM1"/>
<reference evidence="2" key="2">
    <citation type="journal article" date="2004" name="PLoS Biol.">
        <title>Convergent evolution of chromosomal sex-determining regions in the animal and fungal kingdoms.</title>
        <authorList>
            <person name="Fraser J.A."/>
            <person name="Diezmann S."/>
            <person name="Subaran R.L."/>
            <person name="Allen A."/>
            <person name="Lengeler K.B."/>
            <person name="Dietrich F.S."/>
            <person name="Heitman J."/>
        </authorList>
    </citation>
    <scope>NUCLEOTIDE SEQUENCE</scope>
    <source>
        <strain evidence="2">125.91</strain>
    </source>
</reference>
<evidence type="ECO:0000313" key="2">
    <source>
        <dbReference type="EMBL" id="AAV98457.1"/>
    </source>
</evidence>
<protein>
    <submittedName>
        <fullName evidence="2">G2431</fullName>
    </submittedName>
</protein>
<feature type="transmembrane region" description="Helical" evidence="1">
    <location>
        <begin position="134"/>
        <end position="156"/>
    </location>
</feature>
<proteinExistence type="predicted"/>
<sequence>MWLFSVLSRYEIPLAVAGLLLVRWLPALFSPPRSPSPSPSPPSLPRPAKLLLLVASLHRASLLVSPPLYLFTRHGLNILAPNSRLRDVLSPLHTPPLLDLLLARLAVLDNRYLYARLGHQPLLECLWCTRPPDYFLFALPSILWPYLCQAVVLGMLSCRVVGGACATRRAERWRGVVVWLLLGAAVGEVGVKWGWDVVAVDGDCVHLAPAIHTIRSLFLLLLPIIYILLPLPAPPPLKPSASTIMPYLASLQSTLHYTSVTRAAISHSPQLRTAVQAISKRDSEYADRVRKDDEVWARAREVGLDEDGMRRQLRVMLKNGWERLMRLTEL</sequence>
<feature type="transmembrane region" description="Helical" evidence="1">
    <location>
        <begin position="207"/>
        <end position="229"/>
    </location>
</feature>
<dbReference type="PANTHER" id="PTHR39470">
    <property type="entry name" value="CHROMOSOME 10, WHOLE GENOME SHOTGUN SEQUENCE"/>
    <property type="match status" value="1"/>
</dbReference>
<feature type="transmembrane region" description="Helical" evidence="1">
    <location>
        <begin position="176"/>
        <end position="195"/>
    </location>
</feature>
<keyword evidence="1" id="KW-0472">Membrane</keyword>
<name>Q5NKM1_CRYNE</name>
<dbReference type="PANTHER" id="PTHR39470:SF1">
    <property type="entry name" value="CHORISMATE SYNTHASE PROTEIN"/>
    <property type="match status" value="1"/>
</dbReference>
<evidence type="ECO:0000256" key="1">
    <source>
        <dbReference type="SAM" id="Phobius"/>
    </source>
</evidence>
<keyword evidence="1" id="KW-0812">Transmembrane</keyword>
<dbReference type="EMBL" id="AF542528">
    <property type="protein sequence ID" value="AAV98457.1"/>
    <property type="molecule type" value="Genomic_DNA"/>
</dbReference>
<accession>Q5NKM1</accession>
<organism evidence="2">
    <name type="scientific">Cryptococcus neoformans</name>
    <name type="common">Filobasidiella neoformans</name>
    <dbReference type="NCBI Taxonomy" id="5207"/>
    <lineage>
        <taxon>Eukaryota</taxon>
        <taxon>Fungi</taxon>
        <taxon>Dikarya</taxon>
        <taxon>Basidiomycota</taxon>
        <taxon>Agaricomycotina</taxon>
        <taxon>Tremellomycetes</taxon>
        <taxon>Tremellales</taxon>
        <taxon>Cryptococcaceae</taxon>
        <taxon>Cryptococcus</taxon>
        <taxon>Cryptococcus neoformans species complex</taxon>
    </lineage>
</organism>